<evidence type="ECO:0000313" key="2">
    <source>
        <dbReference type="EMBL" id="KAF2087074.1"/>
    </source>
</evidence>
<feature type="chain" id="PRO_5040294280" description="Inhibitor I9 domain-containing protein" evidence="1">
    <location>
        <begin position="22"/>
        <end position="138"/>
    </location>
</feature>
<keyword evidence="1" id="KW-0732">Signal</keyword>
<comment type="caution">
    <text evidence="2">The sequence shown here is derived from an EMBL/GenBank/DDBJ whole genome shotgun (WGS) entry which is preliminary data.</text>
</comment>
<reference evidence="2" key="1">
    <citation type="journal article" date="2020" name="Stud. Mycol.">
        <title>101 Dothideomycetes genomes: a test case for predicting lifestyles and emergence of pathogens.</title>
        <authorList>
            <person name="Haridas S."/>
            <person name="Albert R."/>
            <person name="Binder M."/>
            <person name="Bloem J."/>
            <person name="Labutti K."/>
            <person name="Salamov A."/>
            <person name="Andreopoulos B."/>
            <person name="Baker S."/>
            <person name="Barry K."/>
            <person name="Bills G."/>
            <person name="Bluhm B."/>
            <person name="Cannon C."/>
            <person name="Castanera R."/>
            <person name="Culley D."/>
            <person name="Daum C."/>
            <person name="Ezra D."/>
            <person name="Gonzalez J."/>
            <person name="Henrissat B."/>
            <person name="Kuo A."/>
            <person name="Liang C."/>
            <person name="Lipzen A."/>
            <person name="Lutzoni F."/>
            <person name="Magnuson J."/>
            <person name="Mondo S."/>
            <person name="Nolan M."/>
            <person name="Ohm R."/>
            <person name="Pangilinan J."/>
            <person name="Park H.-J."/>
            <person name="Ramirez L."/>
            <person name="Alfaro M."/>
            <person name="Sun H."/>
            <person name="Tritt A."/>
            <person name="Yoshinaga Y."/>
            <person name="Zwiers L.-H."/>
            <person name="Turgeon B."/>
            <person name="Goodwin S."/>
            <person name="Spatafora J."/>
            <person name="Crous P."/>
            <person name="Grigoriev I."/>
        </authorList>
    </citation>
    <scope>NUCLEOTIDE SEQUENCE</scope>
    <source>
        <strain evidence="2">CBS 121410</strain>
    </source>
</reference>
<evidence type="ECO:0000313" key="3">
    <source>
        <dbReference type="Proteomes" id="UP000799776"/>
    </source>
</evidence>
<evidence type="ECO:0008006" key="4">
    <source>
        <dbReference type="Google" id="ProtNLM"/>
    </source>
</evidence>
<organism evidence="2 3">
    <name type="scientific">Saccharata proteae CBS 121410</name>
    <dbReference type="NCBI Taxonomy" id="1314787"/>
    <lineage>
        <taxon>Eukaryota</taxon>
        <taxon>Fungi</taxon>
        <taxon>Dikarya</taxon>
        <taxon>Ascomycota</taxon>
        <taxon>Pezizomycotina</taxon>
        <taxon>Dothideomycetes</taxon>
        <taxon>Dothideomycetes incertae sedis</taxon>
        <taxon>Botryosphaeriales</taxon>
        <taxon>Saccharataceae</taxon>
        <taxon>Saccharata</taxon>
    </lineage>
</organism>
<protein>
    <recommendedName>
        <fullName evidence="4">Inhibitor I9 domain-containing protein</fullName>
    </recommendedName>
</protein>
<evidence type="ECO:0000256" key="1">
    <source>
        <dbReference type="SAM" id="SignalP"/>
    </source>
</evidence>
<dbReference type="AlphaFoldDB" id="A0A9P4LWZ0"/>
<proteinExistence type="predicted"/>
<gene>
    <name evidence="2" type="ORF">K490DRAFT_57147</name>
</gene>
<feature type="signal peptide" evidence="1">
    <location>
        <begin position="1"/>
        <end position="21"/>
    </location>
</feature>
<dbReference type="EMBL" id="ML978721">
    <property type="protein sequence ID" value="KAF2087074.1"/>
    <property type="molecule type" value="Genomic_DNA"/>
</dbReference>
<name>A0A9P4LWZ0_9PEZI</name>
<dbReference type="Proteomes" id="UP000799776">
    <property type="component" value="Unassembled WGS sequence"/>
</dbReference>
<accession>A0A9P4LWZ0</accession>
<sequence length="138" mass="15760">MRYYTKFFIATIVILPLVSKALLDANYVPSESDHENLAPLTKAQGSERLDGEYIVTLHDGHDLTSHFGYIERNLQAHPSSDWNVNWWKDANAYHVTHLTGDSLNQIRRDPGVRSVLEVEMLSIIFSRSSILPKIDPRI</sequence>
<dbReference type="OrthoDB" id="3899402at2759"/>
<keyword evidence="3" id="KW-1185">Reference proteome</keyword>